<evidence type="ECO:0000256" key="2">
    <source>
        <dbReference type="SAM" id="SignalP"/>
    </source>
</evidence>
<comment type="caution">
    <text evidence="4">The sequence shown here is derived from an EMBL/GenBank/DDBJ whole genome shotgun (WGS) entry which is preliminary data.</text>
</comment>
<evidence type="ECO:0000313" key="5">
    <source>
        <dbReference type="Proteomes" id="UP001479290"/>
    </source>
</evidence>
<dbReference type="EMBL" id="JAWDJR010000019">
    <property type="protein sequence ID" value="KAK9958174.1"/>
    <property type="molecule type" value="Genomic_DNA"/>
</dbReference>
<evidence type="ECO:0000313" key="4">
    <source>
        <dbReference type="EMBL" id="KAK9958174.1"/>
    </source>
</evidence>
<name>A0AAW1ZCY5_CULAL</name>
<dbReference type="GO" id="GO:0006955">
    <property type="term" value="P:immune response"/>
    <property type="evidence" value="ECO:0007669"/>
    <property type="project" value="TreeGrafter"/>
</dbReference>
<feature type="domain" description="Ig-like" evidence="3">
    <location>
        <begin position="203"/>
        <end position="290"/>
    </location>
</feature>
<organism evidence="4 5">
    <name type="scientific">Culter alburnus</name>
    <name type="common">Topmouth culter</name>
    <dbReference type="NCBI Taxonomy" id="194366"/>
    <lineage>
        <taxon>Eukaryota</taxon>
        <taxon>Metazoa</taxon>
        <taxon>Chordata</taxon>
        <taxon>Craniata</taxon>
        <taxon>Vertebrata</taxon>
        <taxon>Euteleostomi</taxon>
        <taxon>Actinopterygii</taxon>
        <taxon>Neopterygii</taxon>
        <taxon>Teleostei</taxon>
        <taxon>Ostariophysi</taxon>
        <taxon>Cypriniformes</taxon>
        <taxon>Xenocyprididae</taxon>
        <taxon>Xenocypridinae</taxon>
        <taxon>Culter</taxon>
    </lineage>
</organism>
<dbReference type="PROSITE" id="PS50835">
    <property type="entry name" value="IG_LIKE"/>
    <property type="match status" value="2"/>
</dbReference>
<dbReference type="InterPro" id="IPR003597">
    <property type="entry name" value="Ig_C1-set"/>
</dbReference>
<dbReference type="PANTHER" id="PTHR16675">
    <property type="entry name" value="MHC CLASS I-RELATED"/>
    <property type="match status" value="1"/>
</dbReference>
<dbReference type="PANTHER" id="PTHR16675:SF193">
    <property type="entry name" value="LOC571647 PROTEIN-RELATED"/>
    <property type="match status" value="1"/>
</dbReference>
<dbReference type="InterPro" id="IPR013783">
    <property type="entry name" value="Ig-like_fold"/>
</dbReference>
<feature type="domain" description="Ig-like" evidence="3">
    <location>
        <begin position="464"/>
        <end position="553"/>
    </location>
</feature>
<evidence type="ECO:0000259" key="3">
    <source>
        <dbReference type="PROSITE" id="PS50835"/>
    </source>
</evidence>
<dbReference type="InterPro" id="IPR036179">
    <property type="entry name" value="Ig-like_dom_sf"/>
</dbReference>
<keyword evidence="1" id="KW-0325">Glycoprotein</keyword>
<dbReference type="InterPro" id="IPR011162">
    <property type="entry name" value="MHC_I/II-like_Ag-recog"/>
</dbReference>
<reference evidence="4 5" key="1">
    <citation type="submission" date="2024-05" db="EMBL/GenBank/DDBJ databases">
        <title>A high-quality chromosomal-level genome assembly of Topmouth culter (Culter alburnus).</title>
        <authorList>
            <person name="Zhao H."/>
        </authorList>
    </citation>
    <scope>NUCLEOTIDE SEQUENCE [LARGE SCALE GENOMIC DNA]</scope>
    <source>
        <strain evidence="4">CATC2023</strain>
        <tissue evidence="4">Muscle</tissue>
    </source>
</reference>
<dbReference type="GO" id="GO:0005615">
    <property type="term" value="C:extracellular space"/>
    <property type="evidence" value="ECO:0007669"/>
    <property type="project" value="TreeGrafter"/>
</dbReference>
<dbReference type="SUPFAM" id="SSF54452">
    <property type="entry name" value="MHC antigen-recognition domain"/>
    <property type="match status" value="2"/>
</dbReference>
<dbReference type="Gene3D" id="2.60.40.10">
    <property type="entry name" value="Immunoglobulins"/>
    <property type="match status" value="2"/>
</dbReference>
<proteinExistence type="predicted"/>
<dbReference type="Gene3D" id="3.30.500.10">
    <property type="entry name" value="MHC class I-like antigen recognition-like"/>
    <property type="match status" value="2"/>
</dbReference>
<dbReference type="Proteomes" id="UP001479290">
    <property type="component" value="Unassembled WGS sequence"/>
</dbReference>
<sequence length="563" mass="65847">MAQNIFFIEALVVVQLIYHLYPSDALEEKHFLHYKFTVLTKADTFPEFSAVGVCDDRQIAHYSNEGGVWKKEKNLTVDDWITGVPKEPFESREGYKDLLKTLSNCTILRCSELHVLQRIIGCELEKLPDGTVNLTVFDEYGFDGEDFISFNSDTMKWIDKNHKAKETKEEWDLHTERNQFIKDYLKNCIDWISTFNNTNNSRPRVHMFARKAPDDDSKLVLTCLATGFYPRDVQMNIRLYRNILEDQTSSGIRPNDDETFQMRISVKINRNHEGSYDCLLIHSSLTEPVSVKWEKHFLHYKFTVLTKADTFPEFSAVGVCDDRQIKHFSDEERVWILTEDDWTEPPKDPPDSRDWFIHQIRTLTNCTNSQCSELHVLQRIIGCELEKLPDGTVNLTVFDEYGFDGEDFISFNSDTMQWIDKNPKAKETKEKWDLHTERNKFLKYFLKNCMNWISKFNNTKRISPDVHVSVRKAPDDDSNLVLTCLATGFYPRDVQMNIRLNRINLEDQTSSGIRPNDDETFQMRISVKINRNHEGSYDCLLIHSSLTEPASVKWGKYHKFSLE</sequence>
<keyword evidence="2" id="KW-0732">Signal</keyword>
<dbReference type="GO" id="GO:0009897">
    <property type="term" value="C:external side of plasma membrane"/>
    <property type="evidence" value="ECO:0007669"/>
    <property type="project" value="TreeGrafter"/>
</dbReference>
<feature type="signal peptide" evidence="2">
    <location>
        <begin position="1"/>
        <end position="25"/>
    </location>
</feature>
<dbReference type="InterPro" id="IPR011161">
    <property type="entry name" value="MHC_I-like_Ag-recog"/>
</dbReference>
<feature type="chain" id="PRO_5043766386" description="Ig-like domain-containing protein" evidence="2">
    <location>
        <begin position="26"/>
        <end position="563"/>
    </location>
</feature>
<dbReference type="InterPro" id="IPR050208">
    <property type="entry name" value="MHC_class-I_related"/>
</dbReference>
<dbReference type="InterPro" id="IPR037055">
    <property type="entry name" value="MHC_I-like_Ag-recog_sf"/>
</dbReference>
<dbReference type="Pfam" id="PF07654">
    <property type="entry name" value="C1-set"/>
    <property type="match status" value="2"/>
</dbReference>
<dbReference type="SUPFAM" id="SSF48726">
    <property type="entry name" value="Immunoglobulin"/>
    <property type="match status" value="2"/>
</dbReference>
<dbReference type="InterPro" id="IPR007110">
    <property type="entry name" value="Ig-like_dom"/>
</dbReference>
<dbReference type="AlphaFoldDB" id="A0AAW1ZCY5"/>
<gene>
    <name evidence="4" type="ORF">ABG768_012348</name>
</gene>
<dbReference type="SMART" id="SM00407">
    <property type="entry name" value="IGc1"/>
    <property type="match status" value="2"/>
</dbReference>
<evidence type="ECO:0000256" key="1">
    <source>
        <dbReference type="ARBA" id="ARBA00023180"/>
    </source>
</evidence>
<accession>A0AAW1ZCY5</accession>
<dbReference type="Pfam" id="PF00129">
    <property type="entry name" value="MHC_I"/>
    <property type="match status" value="2"/>
</dbReference>
<keyword evidence="5" id="KW-1185">Reference proteome</keyword>
<protein>
    <recommendedName>
        <fullName evidence="3">Ig-like domain-containing protein</fullName>
    </recommendedName>
</protein>